<dbReference type="PANTHER" id="PTHR11102:SF160">
    <property type="entry name" value="ERAD-ASSOCIATED E3 UBIQUITIN-PROTEIN LIGASE COMPONENT HRD3"/>
    <property type="match status" value="1"/>
</dbReference>
<name>A0A9P6UGK8_9FUNG</name>
<dbReference type="InterPro" id="IPR006597">
    <property type="entry name" value="Sel1-like"/>
</dbReference>
<proteinExistence type="inferred from homology"/>
<dbReference type="PANTHER" id="PTHR11102">
    <property type="entry name" value="SEL-1-LIKE PROTEIN"/>
    <property type="match status" value="1"/>
</dbReference>
<feature type="region of interest" description="Disordered" evidence="2">
    <location>
        <begin position="80"/>
        <end position="114"/>
    </location>
</feature>
<dbReference type="EMBL" id="JAAAIN010001797">
    <property type="protein sequence ID" value="KAG0300117.1"/>
    <property type="molecule type" value="Genomic_DNA"/>
</dbReference>
<gene>
    <name evidence="3" type="ORF">BGZ97_003381</name>
</gene>
<comment type="similarity">
    <text evidence="1">Belongs to the sel-1 family.</text>
</comment>
<feature type="compositionally biased region" description="Polar residues" evidence="2">
    <location>
        <begin position="474"/>
        <end position="489"/>
    </location>
</feature>
<protein>
    <recommendedName>
        <fullName evidence="5">HCP-like protein</fullName>
    </recommendedName>
</protein>
<reference evidence="3" key="1">
    <citation type="journal article" date="2020" name="Fungal Divers.">
        <title>Resolving the Mortierellaceae phylogeny through synthesis of multi-gene phylogenetics and phylogenomics.</title>
        <authorList>
            <person name="Vandepol N."/>
            <person name="Liber J."/>
            <person name="Desiro A."/>
            <person name="Na H."/>
            <person name="Kennedy M."/>
            <person name="Barry K."/>
            <person name="Grigoriev I.V."/>
            <person name="Miller A.N."/>
            <person name="O'Donnell K."/>
            <person name="Stajich J.E."/>
            <person name="Bonito G."/>
        </authorList>
    </citation>
    <scope>NUCLEOTIDE SEQUENCE</scope>
    <source>
        <strain evidence="3">NVP60</strain>
    </source>
</reference>
<keyword evidence="4" id="KW-1185">Reference proteome</keyword>
<dbReference type="SMART" id="SM00671">
    <property type="entry name" value="SEL1"/>
    <property type="match status" value="8"/>
</dbReference>
<dbReference type="SUPFAM" id="SSF81901">
    <property type="entry name" value="HCP-like"/>
    <property type="match status" value="2"/>
</dbReference>
<dbReference type="AlphaFoldDB" id="A0A9P6UGK8"/>
<dbReference type="Gene3D" id="1.25.40.10">
    <property type="entry name" value="Tetratricopeptide repeat domain"/>
    <property type="match status" value="3"/>
</dbReference>
<feature type="region of interest" description="Disordered" evidence="2">
    <location>
        <begin position="55"/>
        <end position="74"/>
    </location>
</feature>
<dbReference type="OrthoDB" id="272077at2759"/>
<evidence type="ECO:0008006" key="5">
    <source>
        <dbReference type="Google" id="ProtNLM"/>
    </source>
</evidence>
<evidence type="ECO:0000256" key="1">
    <source>
        <dbReference type="ARBA" id="ARBA00038101"/>
    </source>
</evidence>
<dbReference type="InterPro" id="IPR050767">
    <property type="entry name" value="Sel1_AlgK"/>
</dbReference>
<dbReference type="InterPro" id="IPR011990">
    <property type="entry name" value="TPR-like_helical_dom_sf"/>
</dbReference>
<dbReference type="Pfam" id="PF08238">
    <property type="entry name" value="Sel1"/>
    <property type="match status" value="8"/>
</dbReference>
<dbReference type="Proteomes" id="UP000823405">
    <property type="component" value="Unassembled WGS sequence"/>
</dbReference>
<comment type="caution">
    <text evidence="3">The sequence shown here is derived from an EMBL/GenBank/DDBJ whole genome shotgun (WGS) entry which is preliminary data.</text>
</comment>
<sequence length="634" mass="69359">MTTSVRRNPVWGLEEAAMDNYSHIDRPATPQHTSENTVRRNPAWGLEEAAMDNYSHIDRPSEAAPSARGPQAWPYIASSADGTADAHSLGPQEYPTSSDPPQSPWPQEDSTPGRGLTQMIISANQGDVDARIALGDMYKEGQGVHQDYGAAMDWYLMAAGRSHPNGQRKVGVMHNLGLGVPQDYSAAMDWYLKAADQGDSNAQCNIGILFDQGHGVPQDYSQAMDWFLKAADQGFARAQCNIGASYELGQGVPEDFSQAMQWYLKAANQGNADAQCNIGALYESGQGVVQDYQAAMKWYQMAADQGFAKAKRNMEFVFWEDILQAFEEGLQAREGAKMVPFLRGSDLKILEPRRIAALPNTVLDIVVGGPLVDTEVTSPKNTAEKPANVPMHAKKEKEMTDKDAAATSACSYRQAYDPQATAMKSHIDRLDVASSTRVSQVWPYVPPPADKGFQVTYQSGGATSAHSLGPQEYPATSSPENSSWRQEYSTPGRDVTKATISASQGDKVAQVSLGDMYKAGHGVYQDYQTAMDWYLKAASQSHPDGEYKVGVMHSLGLGVPQDYFQAMNWFLNAAVQGHASAQYNVGLYYDVGRGVTRDYLKAEEWYQKATDQGNADAIKMLSISDNNKKDLTVD</sequence>
<organism evidence="3 4">
    <name type="scientific">Linnemannia gamsii</name>
    <dbReference type="NCBI Taxonomy" id="64522"/>
    <lineage>
        <taxon>Eukaryota</taxon>
        <taxon>Fungi</taxon>
        <taxon>Fungi incertae sedis</taxon>
        <taxon>Mucoromycota</taxon>
        <taxon>Mortierellomycotina</taxon>
        <taxon>Mortierellomycetes</taxon>
        <taxon>Mortierellales</taxon>
        <taxon>Mortierellaceae</taxon>
        <taxon>Linnemannia</taxon>
    </lineage>
</organism>
<feature type="region of interest" description="Disordered" evidence="2">
    <location>
        <begin position="460"/>
        <end position="489"/>
    </location>
</feature>
<evidence type="ECO:0000256" key="2">
    <source>
        <dbReference type="SAM" id="MobiDB-lite"/>
    </source>
</evidence>
<evidence type="ECO:0000313" key="4">
    <source>
        <dbReference type="Proteomes" id="UP000823405"/>
    </source>
</evidence>
<evidence type="ECO:0000313" key="3">
    <source>
        <dbReference type="EMBL" id="KAG0300117.1"/>
    </source>
</evidence>
<accession>A0A9P6UGK8</accession>